<name>A0A928VTK2_9CYAN</name>
<dbReference type="Proteomes" id="UP000625316">
    <property type="component" value="Unassembled WGS sequence"/>
</dbReference>
<dbReference type="EMBL" id="JADEXQ010000219">
    <property type="protein sequence ID" value="MBE9033488.1"/>
    <property type="molecule type" value="Genomic_DNA"/>
</dbReference>
<organism evidence="1 2">
    <name type="scientific">Romeriopsis navalis LEGE 11480</name>
    <dbReference type="NCBI Taxonomy" id="2777977"/>
    <lineage>
        <taxon>Bacteria</taxon>
        <taxon>Bacillati</taxon>
        <taxon>Cyanobacteriota</taxon>
        <taxon>Cyanophyceae</taxon>
        <taxon>Leptolyngbyales</taxon>
        <taxon>Leptolyngbyaceae</taxon>
        <taxon>Romeriopsis</taxon>
        <taxon>Romeriopsis navalis</taxon>
    </lineage>
</organism>
<comment type="caution">
    <text evidence="1">The sequence shown here is derived from an EMBL/GenBank/DDBJ whole genome shotgun (WGS) entry which is preliminary data.</text>
</comment>
<dbReference type="AlphaFoldDB" id="A0A928VTK2"/>
<reference evidence="1" key="1">
    <citation type="submission" date="2020-10" db="EMBL/GenBank/DDBJ databases">
        <authorList>
            <person name="Castelo-Branco R."/>
            <person name="Eusebio N."/>
            <person name="Adriana R."/>
            <person name="Vieira A."/>
            <person name="Brugerolle De Fraissinette N."/>
            <person name="Rezende De Castro R."/>
            <person name="Schneider M.P."/>
            <person name="Vasconcelos V."/>
            <person name="Leao P.N."/>
        </authorList>
    </citation>
    <scope>NUCLEOTIDE SEQUENCE</scope>
    <source>
        <strain evidence="1">LEGE 11480</strain>
    </source>
</reference>
<accession>A0A928VTK2</accession>
<evidence type="ECO:0000313" key="2">
    <source>
        <dbReference type="Proteomes" id="UP000625316"/>
    </source>
</evidence>
<gene>
    <name evidence="1" type="ORF">IQ266_27540</name>
</gene>
<keyword evidence="2" id="KW-1185">Reference proteome</keyword>
<proteinExistence type="predicted"/>
<protein>
    <recommendedName>
        <fullName evidence="3">Peptidase C39-like domain-containing protein</fullName>
    </recommendedName>
</protein>
<evidence type="ECO:0000313" key="1">
    <source>
        <dbReference type="EMBL" id="MBE9033488.1"/>
    </source>
</evidence>
<dbReference type="RefSeq" id="WP_264328286.1">
    <property type="nucleotide sequence ID" value="NZ_JADEXQ010000219.1"/>
</dbReference>
<sequence>MTTAQRFVTTVKSYVGVVTQPDEVSCQSACIYAVTGGNQTITQIRQELLRDGVAGDPNNMATIMREMLAPKKYELHLKASLKQMREWAQMGCSMITHGYFTGVGHVIVIDGWSSDKGFDVMDPYEEFFTGPWDYPYRWGKRQAYNGYYSELLIYAACVASQSRQDAARIYDRRSIDENQENAWCHVIFP</sequence>
<evidence type="ECO:0008006" key="3">
    <source>
        <dbReference type="Google" id="ProtNLM"/>
    </source>
</evidence>